<reference evidence="4" key="1">
    <citation type="journal article" date="2020" name="Stud. Mycol.">
        <title>101 Dothideomycetes genomes: a test case for predicting lifestyles and emergence of pathogens.</title>
        <authorList>
            <person name="Haridas S."/>
            <person name="Albert R."/>
            <person name="Binder M."/>
            <person name="Bloem J."/>
            <person name="Labutti K."/>
            <person name="Salamov A."/>
            <person name="Andreopoulos B."/>
            <person name="Baker S."/>
            <person name="Barry K."/>
            <person name="Bills G."/>
            <person name="Bluhm B."/>
            <person name="Cannon C."/>
            <person name="Castanera R."/>
            <person name="Culley D."/>
            <person name="Daum C."/>
            <person name="Ezra D."/>
            <person name="Gonzalez J."/>
            <person name="Henrissat B."/>
            <person name="Kuo A."/>
            <person name="Liang C."/>
            <person name="Lipzen A."/>
            <person name="Lutzoni F."/>
            <person name="Magnuson J."/>
            <person name="Mondo S."/>
            <person name="Nolan M."/>
            <person name="Ohm R."/>
            <person name="Pangilinan J."/>
            <person name="Park H.-J."/>
            <person name="Ramirez L."/>
            <person name="Alfaro M."/>
            <person name="Sun H."/>
            <person name="Tritt A."/>
            <person name="Yoshinaga Y."/>
            <person name="Zwiers L.-H."/>
            <person name="Turgeon B."/>
            <person name="Goodwin S."/>
            <person name="Spatafora J."/>
            <person name="Crous P."/>
            <person name="Grigoriev I."/>
        </authorList>
    </citation>
    <scope>NUCLEOTIDE SEQUENCE</scope>
    <source>
        <strain evidence="4">CBS 121739</strain>
    </source>
</reference>
<dbReference type="RefSeq" id="XP_033599664.1">
    <property type="nucleotide sequence ID" value="XM_033749784.1"/>
</dbReference>
<evidence type="ECO:0000313" key="5">
    <source>
        <dbReference type="Proteomes" id="UP000799437"/>
    </source>
</evidence>
<dbReference type="GO" id="GO:0008168">
    <property type="term" value="F:methyltransferase activity"/>
    <property type="evidence" value="ECO:0007669"/>
    <property type="project" value="UniProtKB-KW"/>
</dbReference>
<dbReference type="Pfam" id="PF18558">
    <property type="entry name" value="HTH_51"/>
    <property type="match status" value="1"/>
</dbReference>
<name>A0A6A6W3M8_9PEZI</name>
<sequence>MDQFDIEAGLESYAASFDHTARNAGLNDYTKFLSTKLDRLVMAYILEAFRDLGVDLRFFGSGERVPNFVVLPRFLKIRTRLWDIVESNGLIRRSTAGVMVRTASSAHARPSSELHEKLLREYPNYAAELRLLQLTGPKLAKCMRGLEDPEELLFGSEEAQNIVEAFEYSSPLASTMKDQLVTFVASTLQSYDSQSTATLEILEIGAETGHCTDRMLDTLARSGVKYHYTFSDPSSKMLAKAQAKYQHTNSNMFFEHLHLDHAIPSDLQHKYDIIIGTNLSHAMTDRTRTLQQMRSMLSPHGFTLCSEITTSIEWYDLVFGLLDSWWCGAGYALQPTQFWMEAFRNAGYYAATFSRGQSQDANIERLLIGTNFPLSASLVQGSRCPSPRGGLPRVDSYMDGLDKNAQSSMVDLYRVAARA</sequence>
<dbReference type="PANTHER" id="PTHR45681">
    <property type="entry name" value="POLYKETIDE SYNTHASE 44-RELATED"/>
    <property type="match status" value="1"/>
</dbReference>
<dbReference type="InterPro" id="IPR029063">
    <property type="entry name" value="SAM-dependent_MTases_sf"/>
</dbReference>
<dbReference type="EMBL" id="ML996574">
    <property type="protein sequence ID" value="KAF2757213.1"/>
    <property type="molecule type" value="Genomic_DNA"/>
</dbReference>
<dbReference type="PANTHER" id="PTHR45681:SF6">
    <property type="entry name" value="POLYKETIDE SYNTHASE 37"/>
    <property type="match status" value="1"/>
</dbReference>
<keyword evidence="1 4" id="KW-0808">Transferase</keyword>
<evidence type="ECO:0000259" key="2">
    <source>
        <dbReference type="Pfam" id="PF08242"/>
    </source>
</evidence>
<dbReference type="InterPro" id="IPR013217">
    <property type="entry name" value="Methyltransf_12"/>
</dbReference>
<evidence type="ECO:0000256" key="1">
    <source>
        <dbReference type="ARBA" id="ARBA00022679"/>
    </source>
</evidence>
<gene>
    <name evidence="4" type="ORF">EJ05DRAFT_59137</name>
</gene>
<dbReference type="InterPro" id="IPR041068">
    <property type="entry name" value="HTH_51"/>
</dbReference>
<evidence type="ECO:0000313" key="4">
    <source>
        <dbReference type="EMBL" id="KAF2757213.1"/>
    </source>
</evidence>
<proteinExistence type="predicted"/>
<dbReference type="Pfam" id="PF08242">
    <property type="entry name" value="Methyltransf_12"/>
    <property type="match status" value="1"/>
</dbReference>
<dbReference type="OrthoDB" id="329835at2759"/>
<dbReference type="Proteomes" id="UP000799437">
    <property type="component" value="Unassembled WGS sequence"/>
</dbReference>
<dbReference type="GO" id="GO:0032259">
    <property type="term" value="P:methylation"/>
    <property type="evidence" value="ECO:0007669"/>
    <property type="project" value="UniProtKB-KW"/>
</dbReference>
<feature type="domain" description="Methyltransferase fungal type helix-turn-helix" evidence="3">
    <location>
        <begin position="15"/>
        <end position="94"/>
    </location>
</feature>
<organism evidence="4 5">
    <name type="scientific">Pseudovirgaria hyperparasitica</name>
    <dbReference type="NCBI Taxonomy" id="470096"/>
    <lineage>
        <taxon>Eukaryota</taxon>
        <taxon>Fungi</taxon>
        <taxon>Dikarya</taxon>
        <taxon>Ascomycota</taxon>
        <taxon>Pezizomycotina</taxon>
        <taxon>Dothideomycetes</taxon>
        <taxon>Dothideomycetes incertae sedis</taxon>
        <taxon>Acrospermales</taxon>
        <taxon>Acrospermaceae</taxon>
        <taxon>Pseudovirgaria</taxon>
    </lineage>
</organism>
<protein>
    <submittedName>
        <fullName evidence="4">S-adenosyl-L-methionine-dependent methyltransferase</fullName>
    </submittedName>
</protein>
<keyword evidence="5" id="KW-1185">Reference proteome</keyword>
<dbReference type="GeneID" id="54490838"/>
<evidence type="ECO:0000259" key="3">
    <source>
        <dbReference type="Pfam" id="PF18558"/>
    </source>
</evidence>
<accession>A0A6A6W3M8</accession>
<dbReference type="SUPFAM" id="SSF53335">
    <property type="entry name" value="S-adenosyl-L-methionine-dependent methyltransferases"/>
    <property type="match status" value="1"/>
</dbReference>
<dbReference type="AlphaFoldDB" id="A0A6A6W3M8"/>
<keyword evidence="4" id="KW-0489">Methyltransferase</keyword>
<dbReference type="InterPro" id="IPR050444">
    <property type="entry name" value="Polyketide_Synthase"/>
</dbReference>
<dbReference type="Gene3D" id="3.40.50.150">
    <property type="entry name" value="Vaccinia Virus protein VP39"/>
    <property type="match status" value="1"/>
</dbReference>
<feature type="domain" description="Methyltransferase type 12" evidence="2">
    <location>
        <begin position="202"/>
        <end position="302"/>
    </location>
</feature>